<evidence type="ECO:0000313" key="3">
    <source>
        <dbReference type="Proteomes" id="UP001140172"/>
    </source>
</evidence>
<evidence type="ECO:0008006" key="4">
    <source>
        <dbReference type="Google" id="ProtNLM"/>
    </source>
</evidence>
<keyword evidence="3" id="KW-1185">Reference proteome</keyword>
<dbReference type="Proteomes" id="UP001140172">
    <property type="component" value="Unassembled WGS sequence"/>
</dbReference>
<feature type="chain" id="PRO_5040839048" description="Secreted protein" evidence="1">
    <location>
        <begin position="19"/>
        <end position="87"/>
    </location>
</feature>
<feature type="signal peptide" evidence="1">
    <location>
        <begin position="1"/>
        <end position="18"/>
    </location>
</feature>
<comment type="caution">
    <text evidence="2">The sequence shown here is derived from an EMBL/GenBank/DDBJ whole genome shotgun (WGS) entry which is preliminary data.</text>
</comment>
<protein>
    <recommendedName>
        <fullName evidence="4">Secreted protein</fullName>
    </recommendedName>
</protein>
<name>A0A9W8LJS9_9FUNG</name>
<dbReference type="EMBL" id="JANBUM010000188">
    <property type="protein sequence ID" value="KAJ2782054.1"/>
    <property type="molecule type" value="Genomic_DNA"/>
</dbReference>
<evidence type="ECO:0000313" key="2">
    <source>
        <dbReference type="EMBL" id="KAJ2782054.1"/>
    </source>
</evidence>
<reference evidence="2" key="1">
    <citation type="submission" date="2022-07" db="EMBL/GenBank/DDBJ databases">
        <title>Phylogenomic reconstructions and comparative analyses of Kickxellomycotina fungi.</title>
        <authorList>
            <person name="Reynolds N.K."/>
            <person name="Stajich J.E."/>
            <person name="Barry K."/>
            <person name="Grigoriev I.V."/>
            <person name="Crous P."/>
            <person name="Smith M.E."/>
        </authorList>
    </citation>
    <scope>NUCLEOTIDE SEQUENCE</scope>
    <source>
        <strain evidence="2">BCRC 34489</strain>
    </source>
</reference>
<gene>
    <name evidence="2" type="ORF">GGI15_003029</name>
</gene>
<dbReference type="AlphaFoldDB" id="A0A9W8LJS9"/>
<sequence>AVLAATLAVVMAAAAAKAAEGTGGQETKTGIKIHVPSAGKDPAHPCKGNPCGRGQVCIEQQVQCFAAPCHPVRTCVAMGKHTQASAL</sequence>
<evidence type="ECO:0000256" key="1">
    <source>
        <dbReference type="SAM" id="SignalP"/>
    </source>
</evidence>
<feature type="non-terminal residue" evidence="2">
    <location>
        <position position="1"/>
    </location>
</feature>
<keyword evidence="1" id="KW-0732">Signal</keyword>
<proteinExistence type="predicted"/>
<organism evidence="2 3">
    <name type="scientific">Coemansia interrupta</name>
    <dbReference type="NCBI Taxonomy" id="1126814"/>
    <lineage>
        <taxon>Eukaryota</taxon>
        <taxon>Fungi</taxon>
        <taxon>Fungi incertae sedis</taxon>
        <taxon>Zoopagomycota</taxon>
        <taxon>Kickxellomycotina</taxon>
        <taxon>Kickxellomycetes</taxon>
        <taxon>Kickxellales</taxon>
        <taxon>Kickxellaceae</taxon>
        <taxon>Coemansia</taxon>
    </lineage>
</organism>
<accession>A0A9W8LJS9</accession>
<dbReference type="OrthoDB" id="5594935at2759"/>